<sequence length="75" mass="8587">MVSKIKLGDIIAKLAKILNIPHCPECEKRRLILNEIQKIGLKETVKRMAAVDMNTERESQTLKEVVHKLTDCCKE</sequence>
<proteinExistence type="predicted"/>
<evidence type="ECO:0000313" key="2">
    <source>
        <dbReference type="Proteomes" id="UP000177746"/>
    </source>
</evidence>
<reference evidence="1 2" key="1">
    <citation type="journal article" date="2016" name="Nat. Commun.">
        <title>Thousands of microbial genomes shed light on interconnected biogeochemical processes in an aquifer system.</title>
        <authorList>
            <person name="Anantharaman K."/>
            <person name="Brown C.T."/>
            <person name="Hug L.A."/>
            <person name="Sharon I."/>
            <person name="Castelle C.J."/>
            <person name="Probst A.J."/>
            <person name="Thomas B.C."/>
            <person name="Singh A."/>
            <person name="Wilkins M.J."/>
            <person name="Karaoz U."/>
            <person name="Brodie E.L."/>
            <person name="Williams K.H."/>
            <person name="Hubbard S.S."/>
            <person name="Banfield J.F."/>
        </authorList>
    </citation>
    <scope>NUCLEOTIDE SEQUENCE [LARGE SCALE GENOMIC DNA]</scope>
</reference>
<dbReference type="AlphaFoldDB" id="A0A1G2T0U3"/>
<comment type="caution">
    <text evidence="1">The sequence shown here is derived from an EMBL/GenBank/DDBJ whole genome shotgun (WGS) entry which is preliminary data.</text>
</comment>
<organism evidence="1 2">
    <name type="scientific">Candidatus Zambryskibacteria bacterium RIFCSPHIGHO2_01_FULL_46_30</name>
    <dbReference type="NCBI Taxonomy" id="1802739"/>
    <lineage>
        <taxon>Bacteria</taxon>
        <taxon>Candidatus Zambryskiibacteriota</taxon>
    </lineage>
</organism>
<evidence type="ECO:0000313" key="1">
    <source>
        <dbReference type="EMBL" id="OHA90916.1"/>
    </source>
</evidence>
<dbReference type="Proteomes" id="UP000177746">
    <property type="component" value="Unassembled WGS sequence"/>
</dbReference>
<dbReference type="EMBL" id="MHVI01000027">
    <property type="protein sequence ID" value="OHA90916.1"/>
    <property type="molecule type" value="Genomic_DNA"/>
</dbReference>
<name>A0A1G2T0U3_9BACT</name>
<accession>A0A1G2T0U3</accession>
<gene>
    <name evidence="1" type="ORF">A2665_02215</name>
</gene>
<protein>
    <submittedName>
        <fullName evidence="1">Uncharacterized protein</fullName>
    </submittedName>
</protein>